<evidence type="ECO:0000313" key="2">
    <source>
        <dbReference type="Proteomes" id="UP000094285"/>
    </source>
</evidence>
<proteinExistence type="predicted"/>
<dbReference type="OrthoDB" id="73691at2759"/>
<sequence length="396" mass="45788">MNGVSKPLNGLLSLSTRTNFLNDVKKNPLLSSILQEAKPSPETVNAPSTLPLNILPKQEIYDQVARENPEASSHGLKFKQSFGYAKSLMKFYKSGVTNVWNNHKLVQDLRKKGYQLQHVDRRGNEQAIRIPSFKVLTQEMSQQLYVVKTQKLATKEEGEVIKHNSTEGEKLFNLTRAQYQLMNRTPRDFYKLPMFGLIFAIFMEMTPLVCYAIPELTPLTCVLPSILPRMWNTKIVKQLLQAATRPDKQAQNAYNLPIEEVRILCKSLRISSKYLPSFVYPETYLRNQLQHYYNYLKVDNYYLSGLNGGGNVWNMTNQEVMEASLERLLIDDLAKVTKEFDAIKNEVERAEKETSYFNELRVRLAKFVVEFENFNVGYLGRESMADADIKKIMEWR</sequence>
<organism evidence="1 2">
    <name type="scientific">Suhomyces tanzawaensis NRRL Y-17324</name>
    <dbReference type="NCBI Taxonomy" id="984487"/>
    <lineage>
        <taxon>Eukaryota</taxon>
        <taxon>Fungi</taxon>
        <taxon>Dikarya</taxon>
        <taxon>Ascomycota</taxon>
        <taxon>Saccharomycotina</taxon>
        <taxon>Pichiomycetes</taxon>
        <taxon>Debaryomycetaceae</taxon>
        <taxon>Suhomyces</taxon>
    </lineage>
</organism>
<accession>A0A1E4SPR7</accession>
<reference evidence="2" key="1">
    <citation type="submission" date="2016-05" db="EMBL/GenBank/DDBJ databases">
        <title>Comparative genomics of biotechnologically important yeasts.</title>
        <authorList>
            <consortium name="DOE Joint Genome Institute"/>
            <person name="Riley R."/>
            <person name="Haridas S."/>
            <person name="Wolfe K.H."/>
            <person name="Lopes M.R."/>
            <person name="Hittinger C.T."/>
            <person name="Goker M."/>
            <person name="Salamov A."/>
            <person name="Wisecaver J."/>
            <person name="Long T.M."/>
            <person name="Aerts A.L."/>
            <person name="Barry K."/>
            <person name="Choi C."/>
            <person name="Clum A."/>
            <person name="Coughlan A.Y."/>
            <person name="Deshpande S."/>
            <person name="Douglass A.P."/>
            <person name="Hanson S.J."/>
            <person name="Klenk H.-P."/>
            <person name="Labutti K."/>
            <person name="Lapidus A."/>
            <person name="Lindquist E."/>
            <person name="Lipzen A."/>
            <person name="Meier-Kolthoff J.P."/>
            <person name="Ohm R.A."/>
            <person name="Otillar R.P."/>
            <person name="Pangilinan J."/>
            <person name="Peng Y."/>
            <person name="Rokas A."/>
            <person name="Rosa C.A."/>
            <person name="Scheuner C."/>
            <person name="Sibirny A.A."/>
            <person name="Slot J.C."/>
            <person name="Stielow J.B."/>
            <person name="Sun H."/>
            <person name="Kurtzman C.P."/>
            <person name="Blackwell M."/>
            <person name="Grigoriev I.V."/>
            <person name="Jeffries T.W."/>
        </authorList>
    </citation>
    <scope>NUCLEOTIDE SEQUENCE [LARGE SCALE GENOMIC DNA]</scope>
    <source>
        <strain evidence="2">NRRL Y-17324</strain>
    </source>
</reference>
<evidence type="ECO:0008006" key="3">
    <source>
        <dbReference type="Google" id="ProtNLM"/>
    </source>
</evidence>
<name>A0A1E4SPR7_9ASCO</name>
<dbReference type="Proteomes" id="UP000094285">
    <property type="component" value="Unassembled WGS sequence"/>
</dbReference>
<dbReference type="GeneID" id="30981242"/>
<gene>
    <name evidence="1" type="ORF">CANTADRAFT_24420</name>
</gene>
<keyword evidence="2" id="KW-1185">Reference proteome</keyword>
<dbReference type="RefSeq" id="XP_020066625.1">
    <property type="nucleotide sequence ID" value="XM_020207105.1"/>
</dbReference>
<protein>
    <recommendedName>
        <fullName evidence="3">Letm1 RBD domain-containing protein</fullName>
    </recommendedName>
</protein>
<dbReference type="AlphaFoldDB" id="A0A1E4SPR7"/>
<evidence type="ECO:0000313" key="1">
    <source>
        <dbReference type="EMBL" id="ODV81503.1"/>
    </source>
</evidence>
<dbReference type="EMBL" id="KV453909">
    <property type="protein sequence ID" value="ODV81503.1"/>
    <property type="molecule type" value="Genomic_DNA"/>
</dbReference>